<proteinExistence type="inferred from homology"/>
<keyword evidence="6" id="KW-1185">Reference proteome</keyword>
<evidence type="ECO:0008006" key="7">
    <source>
        <dbReference type="Google" id="ProtNLM"/>
    </source>
</evidence>
<evidence type="ECO:0000259" key="4">
    <source>
        <dbReference type="Pfam" id="PF26335"/>
    </source>
</evidence>
<dbReference type="InterPro" id="IPR058664">
    <property type="entry name" value="ARB_00930-like_C"/>
</dbReference>
<dbReference type="PANTHER" id="PTHR22935">
    <property type="entry name" value="PENICILLIN-BINDING PROTEIN"/>
    <property type="match status" value="1"/>
</dbReference>
<dbReference type="Gene3D" id="3.40.710.10">
    <property type="entry name" value="DD-peptidase/beta-lactamase superfamily"/>
    <property type="match status" value="1"/>
</dbReference>
<dbReference type="InterPro" id="IPR012338">
    <property type="entry name" value="Beta-lactam/transpept-like"/>
</dbReference>
<feature type="signal peptide" evidence="2">
    <location>
        <begin position="1"/>
        <end position="24"/>
    </location>
</feature>
<dbReference type="Pfam" id="PF00144">
    <property type="entry name" value="Beta-lactamase"/>
    <property type="match status" value="1"/>
</dbReference>
<dbReference type="EMBL" id="JAUTXT010000015">
    <property type="protein sequence ID" value="KAK3675215.1"/>
    <property type="molecule type" value="Genomic_DNA"/>
</dbReference>
<feature type="domain" description="Beta-lactamase-like ARB-00930-like C-terminal" evidence="4">
    <location>
        <begin position="411"/>
        <end position="556"/>
    </location>
</feature>
<dbReference type="AlphaFoldDB" id="A0AAE1C242"/>
<feature type="domain" description="Beta-lactamase-related" evidence="3">
    <location>
        <begin position="64"/>
        <end position="389"/>
    </location>
</feature>
<dbReference type="InterPro" id="IPR051478">
    <property type="entry name" value="Beta-lactamase-like_AB/R"/>
</dbReference>
<dbReference type="Pfam" id="PF26335">
    <property type="entry name" value="ARB_00930_C"/>
    <property type="match status" value="1"/>
</dbReference>
<protein>
    <recommendedName>
        <fullName evidence="7">Beta-lactamase-related domain-containing protein</fullName>
    </recommendedName>
</protein>
<comment type="similarity">
    <text evidence="1">Belongs to the beta-lactamase family.</text>
</comment>
<evidence type="ECO:0000313" key="6">
    <source>
        <dbReference type="Proteomes" id="UP001274830"/>
    </source>
</evidence>
<dbReference type="Proteomes" id="UP001274830">
    <property type="component" value="Unassembled WGS sequence"/>
</dbReference>
<comment type="caution">
    <text evidence="5">The sequence shown here is derived from an EMBL/GenBank/DDBJ whole genome shotgun (WGS) entry which is preliminary data.</text>
</comment>
<accession>A0AAE1C242</accession>
<gene>
    <name evidence="5" type="ORF">LTR78_004724</name>
</gene>
<sequence>MFTNIISFPSSLLALTALSHHVEASCEPNAAFLANKVNHIGLNSTLATIDSVLNNYLSKPDAQASSLSIQITTSQVSIWSKYHTPNISTQAEHGHGVDGSTTYRIASNTKIFTAMAVLQQQAKGKIDLDHAVSDYVPELKNSSGSIQWNRISIRSLLSQQSGPEQFDLLTEGVAEILGLPPVIDVEFDDLPACDLNVSVACDRAGLLNVLREANPVFPPHTEASYSNVGFDLLGLVIEAVTGMPYEDYITIAITKPLGMNATTFTTSSNTSGAFLASDSQWSQDLAVGNAAGGLYSSSDDMTRFMRYLLKHHQTISPMIDWFEPVAYSAGSHSLIGMPWEIFRATTVLPQTNRPVTFITKGGGLTGYYSYVVLISQYDLAITMLSAGSLGSFNSLLDAITTTLVRGAEDLAQRDLAVTYTGTYNDANLNSSITLAQSSARSLYISAWTSNDTDVLAQSYKLVSALGGVPGGIYYQVVPTFETRLQANLTGQVWRFYNVQDTLAESNVTSQIWNDYCVTNVDPLNYAGKPFNEMVFWFDGDKVASVVLTAFNATLMKDKTK</sequence>
<keyword evidence="2" id="KW-0732">Signal</keyword>
<dbReference type="InterPro" id="IPR001466">
    <property type="entry name" value="Beta-lactam-related"/>
</dbReference>
<evidence type="ECO:0000256" key="2">
    <source>
        <dbReference type="SAM" id="SignalP"/>
    </source>
</evidence>
<evidence type="ECO:0000256" key="1">
    <source>
        <dbReference type="ARBA" id="ARBA00038473"/>
    </source>
</evidence>
<evidence type="ECO:0000259" key="3">
    <source>
        <dbReference type="Pfam" id="PF00144"/>
    </source>
</evidence>
<organism evidence="5 6">
    <name type="scientific">Recurvomyces mirabilis</name>
    <dbReference type="NCBI Taxonomy" id="574656"/>
    <lineage>
        <taxon>Eukaryota</taxon>
        <taxon>Fungi</taxon>
        <taxon>Dikarya</taxon>
        <taxon>Ascomycota</taxon>
        <taxon>Pezizomycotina</taxon>
        <taxon>Dothideomycetes</taxon>
        <taxon>Dothideomycetidae</taxon>
        <taxon>Mycosphaerellales</taxon>
        <taxon>Teratosphaeriaceae</taxon>
        <taxon>Recurvomyces</taxon>
    </lineage>
</organism>
<feature type="chain" id="PRO_5042013101" description="Beta-lactamase-related domain-containing protein" evidence="2">
    <location>
        <begin position="25"/>
        <end position="560"/>
    </location>
</feature>
<name>A0AAE1C242_9PEZI</name>
<evidence type="ECO:0000313" key="5">
    <source>
        <dbReference type="EMBL" id="KAK3675215.1"/>
    </source>
</evidence>
<dbReference type="PANTHER" id="PTHR22935:SF95">
    <property type="entry name" value="BETA-LACTAMASE-LIKE 1-RELATED"/>
    <property type="match status" value="1"/>
</dbReference>
<dbReference type="SUPFAM" id="SSF56601">
    <property type="entry name" value="beta-lactamase/transpeptidase-like"/>
    <property type="match status" value="1"/>
</dbReference>
<reference evidence="5" key="1">
    <citation type="submission" date="2023-07" db="EMBL/GenBank/DDBJ databases">
        <title>Black Yeasts Isolated from many extreme environments.</title>
        <authorList>
            <person name="Coleine C."/>
            <person name="Stajich J.E."/>
            <person name="Selbmann L."/>
        </authorList>
    </citation>
    <scope>NUCLEOTIDE SEQUENCE</scope>
    <source>
        <strain evidence="5">CCFEE 5485</strain>
    </source>
</reference>